<comment type="subcellular location">
    <subcellularLocation>
        <location evidence="1">Nucleus</location>
    </subcellularLocation>
</comment>
<dbReference type="Proteomes" id="UP000434172">
    <property type="component" value="Unassembled WGS sequence"/>
</dbReference>
<evidence type="ECO:0000256" key="3">
    <source>
        <dbReference type="ARBA" id="ARBA00022737"/>
    </source>
</evidence>
<reference evidence="6 7" key="1">
    <citation type="submission" date="2019-12" db="EMBL/GenBank/DDBJ databases">
        <title>A genome sequence resource for the geographically widespread anthracnose pathogen Colletotrichum asianum.</title>
        <authorList>
            <person name="Meng Y."/>
        </authorList>
    </citation>
    <scope>NUCLEOTIDE SEQUENCE [LARGE SCALE GENOMIC DNA]</scope>
    <source>
        <strain evidence="6 7">ICMP 18580</strain>
    </source>
</reference>
<dbReference type="EMBL" id="WOWK01000002">
    <property type="protein sequence ID" value="KAF0331969.1"/>
    <property type="molecule type" value="Genomic_DNA"/>
</dbReference>
<evidence type="ECO:0000256" key="1">
    <source>
        <dbReference type="ARBA" id="ARBA00004123"/>
    </source>
</evidence>
<keyword evidence="7" id="KW-1185">Reference proteome</keyword>
<comment type="caution">
    <text evidence="6">The sequence shown here is derived from an EMBL/GenBank/DDBJ whole genome shotgun (WGS) entry which is preliminary data.</text>
</comment>
<dbReference type="PROSITE" id="PS00032">
    <property type="entry name" value="ANTENNAPEDIA"/>
    <property type="match status" value="1"/>
</dbReference>
<dbReference type="InterPro" id="IPR056884">
    <property type="entry name" value="NPHP3-like_N"/>
</dbReference>
<dbReference type="InterPro" id="IPR027417">
    <property type="entry name" value="P-loop_NTPase"/>
</dbReference>
<dbReference type="PANTHER" id="PTHR10039:SF5">
    <property type="entry name" value="NACHT DOMAIN-CONTAINING PROTEIN"/>
    <property type="match status" value="1"/>
</dbReference>
<dbReference type="InterPro" id="IPR001827">
    <property type="entry name" value="Homeobox_Antennapedia_CS"/>
</dbReference>
<name>A0A8H3WRV9_9PEZI</name>
<evidence type="ECO:0000256" key="4">
    <source>
        <dbReference type="ARBA" id="ARBA00023242"/>
    </source>
</evidence>
<evidence type="ECO:0000313" key="6">
    <source>
        <dbReference type="EMBL" id="KAF0331969.1"/>
    </source>
</evidence>
<dbReference type="OrthoDB" id="443402at2759"/>
<keyword evidence="4" id="KW-0539">Nucleus</keyword>
<gene>
    <name evidence="6" type="ORF">GQ607_001089</name>
</gene>
<sequence>MAEALAALGVAGNIVQFIEIGFNVTKSIIETYRSIDPDGLAEHNLDLLSMTISLKDRCTILQNDVGVKADLITMRLVDRCIKIADGLLKGKIEDLHCKLKEIKTEIFERLEYLLHQHRLSLSETMRSLGEASEAWNSATERRLDAMAKDLQNLLHSNAKSEEACAEKFGSFAVTLSKFADEATNRGTIRTILTTLNFSQIKARQNEIPKAHQNTFEWIFDESLEGNLSKWLHPCSDGVFWITGKPGSGKSTLMKLISGDQRTLLLAKSWVGPKPLVVASHFFWNAGKPLQKSQEGLLRTLLFQILVQCPEVIPEVCSERYANPLQAIEPWGVEELSRAISRIQQIQKLPCRVLMLVDGLDEYSGDVKELTTFLHAVAKSSEIRVCCASRAWPEFSKAFGSGTWKVQVHQLTKADIRSYIEDHLGQHDAFAKLHSKEESSTKAFMETIAEKAEGVFFWVFLVIKSILRGLDNLDDIGTLRRRLDELPSDLNAFFERMMDSIENVYKQEAHTAFLLLLCAKAPLPVDVLLALDQLDRRNKKGIPGLFDAALFNEALAPYLNIPNFDAKSLADRTTNEGLQKQDQIVARCRDLIQPSRAVKTSRAYAGPHIGFIHRTVVDFLEERGALKRLESLLPHSPRLLLAAAYTLLLGSLQRTDEENPKGPNDPFEISLRIFYQIQEATIEEVAADGVLFCRLTRTIDKREMVLLRGGLSEPEAEQLLSLCANLEAKLISGCELLDWKLNHRRGGVGHFMEIMSELLCGSAHIDLGNPSTASVSDRIDLDLLSGMLRVIKERNLLTSVWRMFVGQLAGPPFYELPERSNHVNTWEACKMFIELGAPRYIKPPRKGERAIGKFTVNNKVQPWMVAHSPQRMRLPKQTRIFPWMRTLSIAQLLARRESKM</sequence>
<dbReference type="Pfam" id="PF24883">
    <property type="entry name" value="NPHP3_N"/>
    <property type="match status" value="1"/>
</dbReference>
<evidence type="ECO:0000256" key="2">
    <source>
        <dbReference type="ARBA" id="ARBA00022473"/>
    </source>
</evidence>
<organism evidence="6 7">
    <name type="scientific">Colletotrichum asianum</name>
    <dbReference type="NCBI Taxonomy" id="702518"/>
    <lineage>
        <taxon>Eukaryota</taxon>
        <taxon>Fungi</taxon>
        <taxon>Dikarya</taxon>
        <taxon>Ascomycota</taxon>
        <taxon>Pezizomycotina</taxon>
        <taxon>Sordariomycetes</taxon>
        <taxon>Hypocreomycetidae</taxon>
        <taxon>Glomerellales</taxon>
        <taxon>Glomerellaceae</taxon>
        <taxon>Colletotrichum</taxon>
        <taxon>Colletotrichum gloeosporioides species complex</taxon>
    </lineage>
</organism>
<proteinExistence type="predicted"/>
<dbReference type="GO" id="GO:0005634">
    <property type="term" value="C:nucleus"/>
    <property type="evidence" value="ECO:0007669"/>
    <property type="project" value="UniProtKB-SubCell"/>
</dbReference>
<dbReference type="GO" id="GO:0003677">
    <property type="term" value="F:DNA binding"/>
    <property type="evidence" value="ECO:0007669"/>
    <property type="project" value="InterPro"/>
</dbReference>
<dbReference type="GO" id="GO:0003700">
    <property type="term" value="F:DNA-binding transcription factor activity"/>
    <property type="evidence" value="ECO:0007669"/>
    <property type="project" value="InterPro"/>
</dbReference>
<protein>
    <recommendedName>
        <fullName evidence="5">Nephrocystin 3-like N-terminal domain-containing protein</fullName>
    </recommendedName>
</protein>
<dbReference type="Gene3D" id="3.40.50.300">
    <property type="entry name" value="P-loop containing nucleotide triphosphate hydrolases"/>
    <property type="match status" value="1"/>
</dbReference>
<keyword evidence="3" id="KW-0677">Repeat</keyword>
<dbReference type="PANTHER" id="PTHR10039">
    <property type="entry name" value="AMELOGENIN"/>
    <property type="match status" value="1"/>
</dbReference>
<accession>A0A8H3WRV9</accession>
<dbReference type="AlphaFoldDB" id="A0A8H3WRV9"/>
<evidence type="ECO:0000313" key="7">
    <source>
        <dbReference type="Proteomes" id="UP000434172"/>
    </source>
</evidence>
<evidence type="ECO:0000259" key="5">
    <source>
        <dbReference type="Pfam" id="PF24883"/>
    </source>
</evidence>
<dbReference type="SUPFAM" id="SSF52540">
    <property type="entry name" value="P-loop containing nucleoside triphosphate hydrolases"/>
    <property type="match status" value="1"/>
</dbReference>
<keyword evidence="2" id="KW-0217">Developmental protein</keyword>
<feature type="domain" description="Nephrocystin 3-like N-terminal" evidence="5">
    <location>
        <begin position="213"/>
        <end position="389"/>
    </location>
</feature>